<protein>
    <submittedName>
        <fullName evidence="1">Uncharacterized protein</fullName>
    </submittedName>
</protein>
<dbReference type="Proteomes" id="UP001321760">
    <property type="component" value="Unassembled WGS sequence"/>
</dbReference>
<evidence type="ECO:0000313" key="1">
    <source>
        <dbReference type="EMBL" id="KAK4455188.1"/>
    </source>
</evidence>
<proteinExistence type="predicted"/>
<organism evidence="1 2">
    <name type="scientific">Podospora aff. communis PSN243</name>
    <dbReference type="NCBI Taxonomy" id="3040156"/>
    <lineage>
        <taxon>Eukaryota</taxon>
        <taxon>Fungi</taxon>
        <taxon>Dikarya</taxon>
        <taxon>Ascomycota</taxon>
        <taxon>Pezizomycotina</taxon>
        <taxon>Sordariomycetes</taxon>
        <taxon>Sordariomycetidae</taxon>
        <taxon>Sordariales</taxon>
        <taxon>Podosporaceae</taxon>
        <taxon>Podospora</taxon>
    </lineage>
</organism>
<name>A0AAV9H6Q5_9PEZI</name>
<dbReference type="AlphaFoldDB" id="A0AAV9H6Q5"/>
<reference evidence="1" key="2">
    <citation type="submission" date="2023-05" db="EMBL/GenBank/DDBJ databases">
        <authorList>
            <consortium name="Lawrence Berkeley National Laboratory"/>
            <person name="Steindorff A."/>
            <person name="Hensen N."/>
            <person name="Bonometti L."/>
            <person name="Westerberg I."/>
            <person name="Brannstrom I.O."/>
            <person name="Guillou S."/>
            <person name="Cros-Aarteil S."/>
            <person name="Calhoun S."/>
            <person name="Haridas S."/>
            <person name="Kuo A."/>
            <person name="Mondo S."/>
            <person name="Pangilinan J."/>
            <person name="Riley R."/>
            <person name="Labutti K."/>
            <person name="Andreopoulos B."/>
            <person name="Lipzen A."/>
            <person name="Chen C."/>
            <person name="Yanf M."/>
            <person name="Daum C."/>
            <person name="Ng V."/>
            <person name="Clum A."/>
            <person name="Ohm R."/>
            <person name="Martin F."/>
            <person name="Silar P."/>
            <person name="Natvig D."/>
            <person name="Lalanne C."/>
            <person name="Gautier V."/>
            <person name="Ament-Velasquez S.L."/>
            <person name="Kruys A."/>
            <person name="Hutchinson M.I."/>
            <person name="Powell A.J."/>
            <person name="Barry K."/>
            <person name="Miller A.N."/>
            <person name="Grigoriev I.V."/>
            <person name="Debuchy R."/>
            <person name="Gladieux P."/>
            <person name="Thoren M.H."/>
            <person name="Johannesson H."/>
        </authorList>
    </citation>
    <scope>NUCLEOTIDE SEQUENCE</scope>
    <source>
        <strain evidence="1">PSN243</strain>
    </source>
</reference>
<comment type="caution">
    <text evidence="1">The sequence shown here is derived from an EMBL/GenBank/DDBJ whole genome shotgun (WGS) entry which is preliminary data.</text>
</comment>
<sequence length="289" mass="32934">MPRATNLLFVDPQFSCVDEGPRTLDGSQSVYKYLYDMMVDPKRHFPIPLDGVARRAFNLIFELPDAVCGAGGAVRSIRIFLNSGSPLFLSNPIAKSRMKTRDLTASLQGFDYQFCVRSDDRRLNALARIMLVHRTVIMHCCVARAFCGPNLHQLTLKAGEWSLDHHPFNLNAFIDITIAYPKLQTLCLQDIAIDQACFLLFLEGLPLEMNRIELLNVELRSGDWAYVLDALRAKTYMCSDAVRFERLCIRSNSPTGRIAQKWLDKAALYVIRDTDTNPAWTSEWRTDMY</sequence>
<gene>
    <name evidence="1" type="ORF">QBC34DRAFT_374958</name>
</gene>
<accession>A0AAV9H6Q5</accession>
<reference evidence="1" key="1">
    <citation type="journal article" date="2023" name="Mol. Phylogenet. Evol.">
        <title>Genome-scale phylogeny and comparative genomics of the fungal order Sordariales.</title>
        <authorList>
            <person name="Hensen N."/>
            <person name="Bonometti L."/>
            <person name="Westerberg I."/>
            <person name="Brannstrom I.O."/>
            <person name="Guillou S."/>
            <person name="Cros-Aarteil S."/>
            <person name="Calhoun S."/>
            <person name="Haridas S."/>
            <person name="Kuo A."/>
            <person name="Mondo S."/>
            <person name="Pangilinan J."/>
            <person name="Riley R."/>
            <person name="LaButti K."/>
            <person name="Andreopoulos B."/>
            <person name="Lipzen A."/>
            <person name="Chen C."/>
            <person name="Yan M."/>
            <person name="Daum C."/>
            <person name="Ng V."/>
            <person name="Clum A."/>
            <person name="Steindorff A."/>
            <person name="Ohm R.A."/>
            <person name="Martin F."/>
            <person name="Silar P."/>
            <person name="Natvig D.O."/>
            <person name="Lalanne C."/>
            <person name="Gautier V."/>
            <person name="Ament-Velasquez S.L."/>
            <person name="Kruys A."/>
            <person name="Hutchinson M.I."/>
            <person name="Powell A.J."/>
            <person name="Barry K."/>
            <person name="Miller A.N."/>
            <person name="Grigoriev I.V."/>
            <person name="Debuchy R."/>
            <person name="Gladieux P."/>
            <person name="Hiltunen Thoren M."/>
            <person name="Johannesson H."/>
        </authorList>
    </citation>
    <scope>NUCLEOTIDE SEQUENCE</scope>
    <source>
        <strain evidence="1">PSN243</strain>
    </source>
</reference>
<dbReference type="EMBL" id="MU865915">
    <property type="protein sequence ID" value="KAK4455188.1"/>
    <property type="molecule type" value="Genomic_DNA"/>
</dbReference>
<evidence type="ECO:0000313" key="2">
    <source>
        <dbReference type="Proteomes" id="UP001321760"/>
    </source>
</evidence>
<keyword evidence="2" id="KW-1185">Reference proteome</keyword>